<protein>
    <submittedName>
        <fullName evidence="2">50S ribosomal protein L29</fullName>
    </submittedName>
</protein>
<dbReference type="AlphaFoldDB" id="A0AAD9EYB3"/>
<evidence type="ECO:0000256" key="1">
    <source>
        <dbReference type="SAM" id="MobiDB-lite"/>
    </source>
</evidence>
<feature type="compositionally biased region" description="Polar residues" evidence="1">
    <location>
        <begin position="81"/>
        <end position="101"/>
    </location>
</feature>
<reference evidence="2" key="1">
    <citation type="submission" date="2023-04" db="EMBL/GenBank/DDBJ databases">
        <title>Chromosome-level genome of Chaenocephalus aceratus.</title>
        <authorList>
            <person name="Park H."/>
        </authorList>
    </citation>
    <scope>NUCLEOTIDE SEQUENCE</scope>
    <source>
        <strain evidence="2">DE</strain>
        <tissue evidence="2">Muscle</tissue>
    </source>
</reference>
<keyword evidence="3" id="KW-1185">Reference proteome</keyword>
<name>A0AAD9EYB3_DISEL</name>
<evidence type="ECO:0000313" key="2">
    <source>
        <dbReference type="EMBL" id="KAK1881556.1"/>
    </source>
</evidence>
<keyword evidence="2" id="KW-0689">Ribosomal protein</keyword>
<dbReference type="GO" id="GO:0005840">
    <property type="term" value="C:ribosome"/>
    <property type="evidence" value="ECO:0007669"/>
    <property type="project" value="UniProtKB-KW"/>
</dbReference>
<sequence length="113" mass="12100">MDPELLINPPESDEDLFNIGYPPSTAQQSDHSQASEWSRLRSAASVSHTSRHFHSSSPNEIPPTPDRSQASSPSPVRANNRGRTGSTNPPTTSSLPHSQPPATHRGALDTPLG</sequence>
<gene>
    <name evidence="2" type="ORF">KUDE01_024721</name>
</gene>
<keyword evidence="2" id="KW-0687">Ribonucleoprotein</keyword>
<proteinExistence type="predicted"/>
<feature type="region of interest" description="Disordered" evidence="1">
    <location>
        <begin position="1"/>
        <end position="113"/>
    </location>
</feature>
<comment type="caution">
    <text evidence="2">The sequence shown here is derived from an EMBL/GenBank/DDBJ whole genome shotgun (WGS) entry which is preliminary data.</text>
</comment>
<accession>A0AAD9EYB3</accession>
<evidence type="ECO:0000313" key="3">
    <source>
        <dbReference type="Proteomes" id="UP001228049"/>
    </source>
</evidence>
<organism evidence="2 3">
    <name type="scientific">Dissostichus eleginoides</name>
    <name type="common">Patagonian toothfish</name>
    <name type="synonym">Dissostichus amissus</name>
    <dbReference type="NCBI Taxonomy" id="100907"/>
    <lineage>
        <taxon>Eukaryota</taxon>
        <taxon>Metazoa</taxon>
        <taxon>Chordata</taxon>
        <taxon>Craniata</taxon>
        <taxon>Vertebrata</taxon>
        <taxon>Euteleostomi</taxon>
        <taxon>Actinopterygii</taxon>
        <taxon>Neopterygii</taxon>
        <taxon>Teleostei</taxon>
        <taxon>Neoteleostei</taxon>
        <taxon>Acanthomorphata</taxon>
        <taxon>Eupercaria</taxon>
        <taxon>Perciformes</taxon>
        <taxon>Notothenioidei</taxon>
        <taxon>Nototheniidae</taxon>
        <taxon>Dissostichus</taxon>
    </lineage>
</organism>
<feature type="compositionally biased region" description="Polar residues" evidence="1">
    <location>
        <begin position="24"/>
        <end position="36"/>
    </location>
</feature>
<dbReference type="Proteomes" id="UP001228049">
    <property type="component" value="Unassembled WGS sequence"/>
</dbReference>
<dbReference type="EMBL" id="JASDAP010000024">
    <property type="protein sequence ID" value="KAK1881556.1"/>
    <property type="molecule type" value="Genomic_DNA"/>
</dbReference>